<dbReference type="Pfam" id="PF13524">
    <property type="entry name" value="Glyco_trans_1_2"/>
    <property type="match status" value="1"/>
</dbReference>
<evidence type="ECO:0000259" key="1">
    <source>
        <dbReference type="Pfam" id="PF13524"/>
    </source>
</evidence>
<dbReference type="AlphaFoldDB" id="A0A6V8LTR8"/>
<name>A0A6V8LTR8_9BACT</name>
<comment type="caution">
    <text evidence="2">The sequence shown here is derived from an EMBL/GenBank/DDBJ whole genome shotgun (WGS) entry which is preliminary data.</text>
</comment>
<sequence>MNPARPLAVWITPQLPGALGAFPAAVRGLEVPPGIVDVAALLEREGLEPDLLLQDERLAPRTLLQGLERLDCPKVFWSLDPHLNHHWQAPYAALFDAVAATQKHWAGLLGAEKARKDWVTWSAPPAPWIPHAERPHRTAFVGRVTGHRPVRAGFVKHLRERWSAFVHGDLPHAEVLPAYCSARVAPGESIQGEITQRLFLSASAGCAVVDPLIDNGLEDLFEPDREVLTYSHVLELDEALARLEADPALAERLGRAARERHAREHLPERRVEALGRLALAAERVAPAGAEARRLFWLSAARCTESGHLPAPRDEVLEGVGGYGGDPECLAALGALLALAGRAREALGPCLRLLSGPGAGHAGLAACACALALRLGEAETAAGAYALFARASGEPPLESRTPAGICRGMSGALARRGALWRPGFAFDPERHLAASAVEFLHLAHALDPRDLETCRRIEALLRGLPGSDLVRVAHLSTLTLHRPKDYRLGAALGLADLKAFRAREGLEELRLARLRALEQGRLPAFEGFLRAADPGGSVERALAWTG</sequence>
<dbReference type="RefSeq" id="WP_173083043.1">
    <property type="nucleotide sequence ID" value="NZ_BLTE01000006.1"/>
</dbReference>
<accession>A0A6V8LTR8</accession>
<proteinExistence type="predicted"/>
<reference evidence="2 3" key="2">
    <citation type="submission" date="2020-05" db="EMBL/GenBank/DDBJ databases">
        <title>Draft genome sequence of Desulfovibrio sp. strainFSS-1.</title>
        <authorList>
            <person name="Shimoshige H."/>
            <person name="Kobayashi H."/>
            <person name="Maekawa T."/>
        </authorList>
    </citation>
    <scope>NUCLEOTIDE SEQUENCE [LARGE SCALE GENOMIC DNA]</scope>
    <source>
        <strain evidence="2 3">SIID29052-01</strain>
    </source>
</reference>
<evidence type="ECO:0000313" key="2">
    <source>
        <dbReference type="EMBL" id="GFK93718.1"/>
    </source>
</evidence>
<evidence type="ECO:0000313" key="3">
    <source>
        <dbReference type="Proteomes" id="UP000494245"/>
    </source>
</evidence>
<feature type="domain" description="Spore protein YkvP/CgeB glycosyl transferase-like" evidence="1">
    <location>
        <begin position="147"/>
        <end position="274"/>
    </location>
</feature>
<reference evidence="2 3" key="1">
    <citation type="submission" date="2020-04" db="EMBL/GenBank/DDBJ databases">
        <authorList>
            <consortium name="Desulfovibrio sp. FSS-1 genome sequencing consortium"/>
            <person name="Shimoshige H."/>
            <person name="Kobayashi H."/>
            <person name="Maekawa T."/>
        </authorList>
    </citation>
    <scope>NUCLEOTIDE SEQUENCE [LARGE SCALE GENOMIC DNA]</scope>
    <source>
        <strain evidence="2 3">SIID29052-01</strain>
    </source>
</reference>
<protein>
    <recommendedName>
        <fullName evidence="1">Spore protein YkvP/CgeB glycosyl transferase-like domain-containing protein</fullName>
    </recommendedName>
</protein>
<dbReference type="Proteomes" id="UP000494245">
    <property type="component" value="Unassembled WGS sequence"/>
</dbReference>
<dbReference type="InterPro" id="IPR055259">
    <property type="entry name" value="YkvP/CgeB_Glyco_trans-like"/>
</dbReference>
<organism evidence="2 3">
    <name type="scientific">Fundidesulfovibrio magnetotacticus</name>
    <dbReference type="NCBI Taxonomy" id="2730080"/>
    <lineage>
        <taxon>Bacteria</taxon>
        <taxon>Pseudomonadati</taxon>
        <taxon>Thermodesulfobacteriota</taxon>
        <taxon>Desulfovibrionia</taxon>
        <taxon>Desulfovibrionales</taxon>
        <taxon>Desulfovibrionaceae</taxon>
        <taxon>Fundidesulfovibrio</taxon>
    </lineage>
</organism>
<dbReference type="EMBL" id="BLTE01000006">
    <property type="protein sequence ID" value="GFK93718.1"/>
    <property type="molecule type" value="Genomic_DNA"/>
</dbReference>
<gene>
    <name evidence="2" type="ORF">NNJEOMEG_01552</name>
</gene>
<keyword evidence="3" id="KW-1185">Reference proteome</keyword>